<dbReference type="Pfam" id="PF25597">
    <property type="entry name" value="SH3_retrovirus"/>
    <property type="match status" value="1"/>
</dbReference>
<accession>A0AAV3RF14</accession>
<dbReference type="AlphaFoldDB" id="A0AAV3RF14"/>
<dbReference type="InterPro" id="IPR057670">
    <property type="entry name" value="SH3_retrovirus"/>
</dbReference>
<feature type="compositionally biased region" description="Polar residues" evidence="1">
    <location>
        <begin position="99"/>
        <end position="136"/>
    </location>
</feature>
<keyword evidence="4" id="KW-1185">Reference proteome</keyword>
<organism evidence="3 4">
    <name type="scientific">Lithospermum erythrorhizon</name>
    <name type="common">Purple gromwell</name>
    <name type="synonym">Lithospermum officinale var. erythrorhizon</name>
    <dbReference type="NCBI Taxonomy" id="34254"/>
    <lineage>
        <taxon>Eukaryota</taxon>
        <taxon>Viridiplantae</taxon>
        <taxon>Streptophyta</taxon>
        <taxon>Embryophyta</taxon>
        <taxon>Tracheophyta</taxon>
        <taxon>Spermatophyta</taxon>
        <taxon>Magnoliopsida</taxon>
        <taxon>eudicotyledons</taxon>
        <taxon>Gunneridae</taxon>
        <taxon>Pentapetalae</taxon>
        <taxon>asterids</taxon>
        <taxon>lamiids</taxon>
        <taxon>Boraginales</taxon>
        <taxon>Boraginaceae</taxon>
        <taxon>Boraginoideae</taxon>
        <taxon>Lithospermeae</taxon>
        <taxon>Lithospermum</taxon>
    </lineage>
</organism>
<evidence type="ECO:0000313" key="3">
    <source>
        <dbReference type="EMBL" id="GAA0173818.1"/>
    </source>
</evidence>
<evidence type="ECO:0000256" key="1">
    <source>
        <dbReference type="SAM" id="MobiDB-lite"/>
    </source>
</evidence>
<dbReference type="Proteomes" id="UP001454036">
    <property type="component" value="Unassembled WGS sequence"/>
</dbReference>
<protein>
    <recommendedName>
        <fullName evidence="2">Retroviral polymerase SH3-like domain-containing protein</fullName>
    </recommendedName>
</protein>
<feature type="region of interest" description="Disordered" evidence="1">
    <location>
        <begin position="90"/>
        <end position="136"/>
    </location>
</feature>
<evidence type="ECO:0000313" key="4">
    <source>
        <dbReference type="Proteomes" id="UP001454036"/>
    </source>
</evidence>
<sequence length="206" mass="23789">MGKQHMISFNKSSQRREKVLDLVYSDVCGPMKCILLSFGDKKFGYKFYDLVEKKIIRSRDVVFTEDQNIKDFDKLAEVTYDDDLVDLDSEDEDNLEKIPTSSMIENSTVSNGQNQEDITIDSNQEPGQSNEQTQEQPWKAILDHESQLATQATATVIQQDRELFHRDIPPVNICCLLMGESFCVFKNPLRKKTRITGWLLWKNIKS</sequence>
<gene>
    <name evidence="3" type="ORF">LIER_27354</name>
</gene>
<evidence type="ECO:0000259" key="2">
    <source>
        <dbReference type="Pfam" id="PF25597"/>
    </source>
</evidence>
<proteinExistence type="predicted"/>
<comment type="caution">
    <text evidence="3">The sequence shown here is derived from an EMBL/GenBank/DDBJ whole genome shotgun (WGS) entry which is preliminary data.</text>
</comment>
<reference evidence="3 4" key="1">
    <citation type="submission" date="2024-01" db="EMBL/GenBank/DDBJ databases">
        <title>The complete chloroplast genome sequence of Lithospermum erythrorhizon: insights into the phylogenetic relationship among Boraginaceae species and the maternal lineages of purple gromwells.</title>
        <authorList>
            <person name="Okada T."/>
            <person name="Watanabe K."/>
        </authorList>
    </citation>
    <scope>NUCLEOTIDE SEQUENCE [LARGE SCALE GENOMIC DNA]</scope>
</reference>
<dbReference type="EMBL" id="BAABME010008779">
    <property type="protein sequence ID" value="GAA0173818.1"/>
    <property type="molecule type" value="Genomic_DNA"/>
</dbReference>
<name>A0AAV3RF14_LITER</name>
<feature type="domain" description="Retroviral polymerase SH3-like" evidence="2">
    <location>
        <begin position="32"/>
        <end position="71"/>
    </location>
</feature>